<dbReference type="CDD" id="cd02440">
    <property type="entry name" value="AdoMet_MTases"/>
    <property type="match status" value="1"/>
</dbReference>
<dbReference type="Gene3D" id="3.40.50.150">
    <property type="entry name" value="Vaccinia Virus protein VP39"/>
    <property type="match status" value="1"/>
</dbReference>
<dbReference type="RefSeq" id="WP_011146356.1">
    <property type="nucleotide sequence ID" value="NZ_CAWPGE010000001.1"/>
</dbReference>
<evidence type="ECO:0000313" key="4">
    <source>
        <dbReference type="EMBL" id="NDL38380.1"/>
    </source>
</evidence>
<dbReference type="OMA" id="CEWRSDF"/>
<dbReference type="PANTHER" id="PTHR43464:SF95">
    <property type="entry name" value="TRNA U34 CARBOXYMETHYLTRANSFERASE"/>
    <property type="match status" value="1"/>
</dbReference>
<dbReference type="GeneID" id="48848381"/>
<comment type="similarity">
    <text evidence="3">Belongs to the class I-like SAM-binding methyltransferase superfamily. CmoB family.</text>
</comment>
<evidence type="ECO:0000256" key="2">
    <source>
        <dbReference type="ARBA" id="ARBA00022694"/>
    </source>
</evidence>
<dbReference type="EC" id="2.5.1.-" evidence="3"/>
<dbReference type="SMR" id="A0A6L9JL55"/>
<dbReference type="AlphaFoldDB" id="A0A6L9JL55"/>
<proteinExistence type="inferred from homology"/>
<dbReference type="KEGG" id="plum:A4R40_10540"/>
<reference evidence="4 5" key="1">
    <citation type="submission" date="2019-12" db="EMBL/GenBank/DDBJ databases">
        <title>Engineering Photorhabdus to improve their lethality against agricultural pests.</title>
        <authorList>
            <person name="Machado R.A.R."/>
        </authorList>
    </citation>
    <scope>NUCLEOTIDE SEQUENCE [LARGE SCALE GENOMIC DNA]</scope>
    <source>
        <strain evidence="4 5">EN01</strain>
    </source>
</reference>
<gene>
    <name evidence="3 4" type="primary">cmoB</name>
    <name evidence="4" type="ORF">GPY51_06195</name>
</gene>
<accession>A0A6L9JL55</accession>
<organism evidence="4 5">
    <name type="scientific">Photorhabdus laumondii subsp. laumondii</name>
    <name type="common">Photorhabdus luminescens subsp. laumondii</name>
    <dbReference type="NCBI Taxonomy" id="141679"/>
    <lineage>
        <taxon>Bacteria</taxon>
        <taxon>Pseudomonadati</taxon>
        <taxon>Pseudomonadota</taxon>
        <taxon>Gammaproteobacteria</taxon>
        <taxon>Enterobacterales</taxon>
        <taxon>Morganellaceae</taxon>
        <taxon>Photorhabdus</taxon>
    </lineage>
</organism>
<dbReference type="NCBIfam" id="NF011650">
    <property type="entry name" value="PRK15068.1"/>
    <property type="match status" value="1"/>
</dbReference>
<dbReference type="GO" id="GO:0008168">
    <property type="term" value="F:methyltransferase activity"/>
    <property type="evidence" value="ECO:0007669"/>
    <property type="project" value="TreeGrafter"/>
</dbReference>
<dbReference type="InterPro" id="IPR029063">
    <property type="entry name" value="SAM-dependent_MTases_sf"/>
</dbReference>
<feature type="binding site" evidence="3">
    <location>
        <position position="130"/>
    </location>
    <ligand>
        <name>carboxy-S-adenosyl-L-methionine</name>
        <dbReference type="ChEBI" id="CHEBI:134278"/>
    </ligand>
</feature>
<dbReference type="SUPFAM" id="SSF53335">
    <property type="entry name" value="S-adenosyl-L-methionine-dependent methyltransferases"/>
    <property type="match status" value="1"/>
</dbReference>
<dbReference type="GO" id="GO:0016765">
    <property type="term" value="F:transferase activity, transferring alkyl or aryl (other than methyl) groups"/>
    <property type="evidence" value="ECO:0007669"/>
    <property type="project" value="UniProtKB-UniRule"/>
</dbReference>
<sequence>MIDFGNFYQLIAKNNLQHWLNCLPAQLQEWQKAALHGNFKSWVKTLENLPEISPTQLDLKNGVIAERDPPLSAGEKICLTNILRIFMPWRKGPFSLYGINIDTEWRSDWKWDRVLPHISPLTGRTILDVGCGSGYHLWRMVGEGAELAVGIDPTQLFLCQFEAVRKLLGNDQRAHLLPLGIEQLPALAAFDTVFSMGVLYHRRSPLDHLWQLKNQLISDGELILESLVVEGDEHTCLIPGERYAQMRNVYFIPSAKMVKIWLEKCGFVDVKIVDQAVTATEEQRRTDWMKTESLSDFLDPTDSNKTIEGYPAPLRAILIARKP</sequence>
<feature type="binding site" evidence="3">
    <location>
        <begin position="152"/>
        <end position="154"/>
    </location>
    <ligand>
        <name>carboxy-S-adenosyl-L-methionine</name>
        <dbReference type="ChEBI" id="CHEBI:134278"/>
    </ligand>
</feature>
<dbReference type="PANTHER" id="PTHR43464">
    <property type="entry name" value="METHYLTRANSFERASE"/>
    <property type="match status" value="1"/>
</dbReference>
<keyword evidence="2 3" id="KW-0819">tRNA processing</keyword>
<protein>
    <recommendedName>
        <fullName evidence="3">tRNA U34 carboxymethyltransferase</fullName>
        <ecNumber evidence="3">2.5.1.-</ecNumber>
    </recommendedName>
</protein>
<dbReference type="InterPro" id="IPR027555">
    <property type="entry name" value="Mo5U34_MeTrfas-like"/>
</dbReference>
<evidence type="ECO:0000313" key="5">
    <source>
        <dbReference type="Proteomes" id="UP000479300"/>
    </source>
</evidence>
<comment type="function">
    <text evidence="3">Catalyzes carboxymethyl transfer from carboxy-S-adenosyl-L-methionine (Cx-SAM) to 5-hydroxyuridine (ho5U) to form 5-carboxymethoxyuridine (cmo5U) at position 34 in tRNAs.</text>
</comment>
<feature type="binding site" evidence="3">
    <location>
        <position position="315"/>
    </location>
    <ligand>
        <name>carboxy-S-adenosyl-L-methionine</name>
        <dbReference type="ChEBI" id="CHEBI:134278"/>
    </ligand>
</feature>
<feature type="binding site" evidence="3">
    <location>
        <position position="110"/>
    </location>
    <ligand>
        <name>carboxy-S-adenosyl-L-methionine</name>
        <dbReference type="ChEBI" id="CHEBI:134278"/>
    </ligand>
</feature>
<dbReference type="NCBIfam" id="TIGR00452">
    <property type="entry name" value="tRNA 5-methoxyuridine(34)/uridine 5-oxyacetic acid(34) synthase CmoB"/>
    <property type="match status" value="1"/>
</dbReference>
<comment type="catalytic activity">
    <reaction evidence="3">
        <text>carboxy-S-adenosyl-L-methionine + 5-hydroxyuridine(34) in tRNA = 5-carboxymethoxyuridine(34) in tRNA + S-adenosyl-L-homocysteine + H(+)</text>
        <dbReference type="Rhea" id="RHEA:52848"/>
        <dbReference type="Rhea" id="RHEA-COMP:13381"/>
        <dbReference type="Rhea" id="RHEA-COMP:13383"/>
        <dbReference type="ChEBI" id="CHEBI:15378"/>
        <dbReference type="ChEBI" id="CHEBI:57856"/>
        <dbReference type="ChEBI" id="CHEBI:134278"/>
        <dbReference type="ChEBI" id="CHEBI:136877"/>
        <dbReference type="ChEBI" id="CHEBI:136879"/>
    </reaction>
</comment>
<dbReference type="HAMAP" id="MF_01590">
    <property type="entry name" value="tRNA_carboxymethyltr_CmoB"/>
    <property type="match status" value="1"/>
</dbReference>
<name>A0A6L9JL55_PHOLM</name>
<feature type="binding site" evidence="3">
    <location>
        <position position="200"/>
    </location>
    <ligand>
        <name>carboxy-S-adenosyl-L-methionine</name>
        <dbReference type="ChEBI" id="CHEBI:134278"/>
    </ligand>
</feature>
<dbReference type="EMBL" id="WSFA01000011">
    <property type="protein sequence ID" value="NDL38380.1"/>
    <property type="molecule type" value="Genomic_DNA"/>
</dbReference>
<feature type="binding site" evidence="3">
    <location>
        <begin position="181"/>
        <end position="182"/>
    </location>
    <ligand>
        <name>carboxy-S-adenosyl-L-methionine</name>
        <dbReference type="ChEBI" id="CHEBI:134278"/>
    </ligand>
</feature>
<dbReference type="InterPro" id="IPR010017">
    <property type="entry name" value="CmoB"/>
</dbReference>
<feature type="binding site" evidence="3">
    <location>
        <position position="196"/>
    </location>
    <ligand>
        <name>carboxy-S-adenosyl-L-methionine</name>
        <dbReference type="ChEBI" id="CHEBI:134278"/>
    </ligand>
</feature>
<feature type="binding site" evidence="3">
    <location>
        <position position="105"/>
    </location>
    <ligand>
        <name>carboxy-S-adenosyl-L-methionine</name>
        <dbReference type="ChEBI" id="CHEBI:134278"/>
    </ligand>
</feature>
<evidence type="ECO:0000256" key="3">
    <source>
        <dbReference type="HAMAP-Rule" id="MF_01590"/>
    </source>
</evidence>
<dbReference type="Pfam" id="PF08003">
    <property type="entry name" value="Methyltransf_9"/>
    <property type="match status" value="1"/>
</dbReference>
<feature type="binding site" evidence="3">
    <location>
        <position position="91"/>
    </location>
    <ligand>
        <name>carboxy-S-adenosyl-L-methionine</name>
        <dbReference type="ChEBI" id="CHEBI:134278"/>
    </ligand>
</feature>
<comment type="caution">
    <text evidence="4">The sequence shown here is derived from an EMBL/GenBank/DDBJ whole genome shotgun (WGS) entry which is preliminary data.</text>
</comment>
<dbReference type="GO" id="GO:0002098">
    <property type="term" value="P:tRNA wobble uridine modification"/>
    <property type="evidence" value="ECO:0007669"/>
    <property type="project" value="InterPro"/>
</dbReference>
<evidence type="ECO:0000256" key="1">
    <source>
        <dbReference type="ARBA" id="ARBA00022679"/>
    </source>
</evidence>
<keyword evidence="1 3" id="KW-0808">Transferase</keyword>
<dbReference type="Proteomes" id="UP000479300">
    <property type="component" value="Unassembled WGS sequence"/>
</dbReference>
<comment type="subunit">
    <text evidence="3">Homotetramer.</text>
</comment>